<keyword evidence="2" id="KW-1185">Reference proteome</keyword>
<dbReference type="PANTHER" id="PTHR21054">
    <property type="entry name" value="ZINC METALLOPROTEINASE-RELATED"/>
    <property type="match status" value="1"/>
</dbReference>
<reference evidence="1" key="1">
    <citation type="submission" date="2022-07" db="EMBL/GenBank/DDBJ databases">
        <title>Phylogenomic reconstructions and comparative analyses of Kickxellomycotina fungi.</title>
        <authorList>
            <person name="Reynolds N.K."/>
            <person name="Stajich J.E."/>
            <person name="Barry K."/>
            <person name="Grigoriev I.V."/>
            <person name="Crous P."/>
            <person name="Smith M.E."/>
        </authorList>
    </citation>
    <scope>NUCLEOTIDE SEQUENCE</scope>
    <source>
        <strain evidence="1">NRRL 1565</strain>
    </source>
</reference>
<accession>A0A9W8LU38</accession>
<evidence type="ECO:0000313" key="1">
    <source>
        <dbReference type="EMBL" id="KAJ2805865.1"/>
    </source>
</evidence>
<dbReference type="InterPro" id="IPR053002">
    <property type="entry name" value="Metalloproteinase_M10B"/>
</dbReference>
<dbReference type="Proteomes" id="UP001140094">
    <property type="component" value="Unassembled WGS sequence"/>
</dbReference>
<organism evidence="1 2">
    <name type="scientific">Coemansia guatemalensis</name>
    <dbReference type="NCBI Taxonomy" id="2761395"/>
    <lineage>
        <taxon>Eukaryota</taxon>
        <taxon>Fungi</taxon>
        <taxon>Fungi incertae sedis</taxon>
        <taxon>Zoopagomycota</taxon>
        <taxon>Kickxellomycotina</taxon>
        <taxon>Kickxellomycetes</taxon>
        <taxon>Kickxellales</taxon>
        <taxon>Kickxellaceae</taxon>
        <taxon>Coemansia</taxon>
    </lineage>
</organism>
<comment type="caution">
    <text evidence="1">The sequence shown here is derived from an EMBL/GenBank/DDBJ whole genome shotgun (WGS) entry which is preliminary data.</text>
</comment>
<dbReference type="InterPro" id="IPR021917">
    <property type="entry name" value="Unchr_Zn-peptidase-like"/>
</dbReference>
<proteinExistence type="predicted"/>
<sequence>MVVKSSNALPGEPLPLDEHFEDFSTDDNDAKVMRFLNIEDNELVHQRFLIVYGKVPGIKGRGSIVVHHPDFPSLTFPAVDGYFKALAQLDTGKNCLKFEYILEDKCICEGLLTVENVSDQDKPPLHLAIVVASDSPKVFDAPPETSGPGMNDLDAAISKLRCAAYLWQAFTAEQMRRHGFGRMTFCLQEVHEQDTMARDGKERMVPQVHVVKSKLTLAEIQDKKYAQQWSAPPGAEHCGGGQLSIARDALKESGLFNDDHCVACLTMDSHWDPEQKVLLGHGAVASTYPTPRTGVFGSHTTHAWPACAEEIADKFMDTTKTDARYLANDAGESGEYWQAANIGMAAFLHMASVPMSVTRAPSGLTARGYKHFNRAFMACEPGKEGPILQRDEGGAYLHRLNAIRLRYNPCIAPSAERKAQDSNAASVFDISTDNGIVLECSQGVTLICIQLNGKYRTHLEYTAENLERRQSGIIAAEQDELIAEFPTRVVLSKNRLRELVGQWTSTDNLSIIVDTHAANRKVFSDIQKSVKYAD</sequence>
<name>A0A9W8LU38_9FUNG</name>
<dbReference type="GO" id="GO:0005737">
    <property type="term" value="C:cytoplasm"/>
    <property type="evidence" value="ECO:0007669"/>
    <property type="project" value="TreeGrafter"/>
</dbReference>
<dbReference type="AlphaFoldDB" id="A0A9W8LU38"/>
<evidence type="ECO:0000313" key="2">
    <source>
        <dbReference type="Proteomes" id="UP001140094"/>
    </source>
</evidence>
<dbReference type="OrthoDB" id="74460at2759"/>
<protein>
    <submittedName>
        <fullName evidence="1">Uncharacterized protein</fullName>
    </submittedName>
</protein>
<dbReference type="EMBL" id="JANBUO010000249">
    <property type="protein sequence ID" value="KAJ2805865.1"/>
    <property type="molecule type" value="Genomic_DNA"/>
</dbReference>
<dbReference type="Pfam" id="PF12044">
    <property type="entry name" value="Metallopep"/>
    <property type="match status" value="1"/>
</dbReference>
<dbReference type="PANTHER" id="PTHR21054:SF2">
    <property type="entry name" value="MIP04191P"/>
    <property type="match status" value="1"/>
</dbReference>
<gene>
    <name evidence="1" type="ORF">H4R20_001919</name>
</gene>